<sequence length="727" mass="79514">MKKVLVLPGDGIGQEVCEAALPVINALNLPIKLCWGDIGWECWKKAGDPIPAETWEKISQADAVLLGAITSKGKAEAQQALPEHLQNKNITYTSPVIQLRQKLGLFANVRPVKYVGGNRQPFRCCVIRENTEGLYSGLDFKGVGSNVSGWLKHPNLEKYGLDEAAWTVRLQTRFGLERLFDAAFNHARAHHFNRVTFADKPNVMRESGHFAATVFHEVASRFPDISADIQNIDAMALWLVRKPHEFGVIVAENMFGDILSDLAAGVMGGLGLAPSANIGSDIAYFEPVHGSAPGMAWKGKANPSAMFYTIAMMVEYLGFSQQAQRINQAVDHVIREGKTTTYDLGGIATTQQMAGAIISAITLPTAAKTASVLTIGDELLSGQYLNSNQQHISQQLVAANYRIRSQAVCADNIQQIRDLIIASAGQDALFVVCGGLGPTSDDKTREAVANAIHRPLVHHENVWITIQEQLRRLGVKHDDSNRLQALFPSGASVLPNPSGTAPGFHVTVENTQVVVLPGPPSQALPMLEHYLSFTDKGEASSHNDDWMLIGISESEVGAKFEQLLPSANCDVHFLWKSPYILVRVETPLHSPLPQSIVAAADDIFRPYLVSKNNQTARERLRDIGNVRWRTADSALSACLHDENHTVDTGLTTEVEVAVAPPLSELLASDNLVGNTTMSISRQDGKQYSITFPYNKTLLTRTLPEYAAWCVLNTLTIHNGPKHDERID</sequence>
<evidence type="ECO:0000256" key="3">
    <source>
        <dbReference type="ARBA" id="ARBA00022723"/>
    </source>
</evidence>
<dbReference type="InterPro" id="IPR001453">
    <property type="entry name" value="MoaB/Mog_dom"/>
</dbReference>
<dbReference type="GO" id="GO:0016616">
    <property type="term" value="F:oxidoreductase activity, acting on the CH-OH group of donors, NAD or NADP as acceptor"/>
    <property type="evidence" value="ECO:0007669"/>
    <property type="project" value="InterPro"/>
</dbReference>
<dbReference type="RefSeq" id="WP_094109280.1">
    <property type="nucleotide sequence ID" value="NZ_LUTP01000014.1"/>
</dbReference>
<dbReference type="GO" id="GO:0051287">
    <property type="term" value="F:NAD binding"/>
    <property type="evidence" value="ECO:0007669"/>
    <property type="project" value="InterPro"/>
</dbReference>
<comment type="cofactor">
    <cofactor evidence="2">
        <name>Mg(2+)</name>
        <dbReference type="ChEBI" id="CHEBI:18420"/>
    </cofactor>
</comment>
<gene>
    <name evidence="9" type="ORF">AU511_07460</name>
</gene>
<dbReference type="PANTHER" id="PTHR43275:SF1">
    <property type="entry name" value="D-MALATE DEHYDROGENASE [DECARBOXYLATING]"/>
    <property type="match status" value="1"/>
</dbReference>
<dbReference type="SUPFAM" id="SSF53218">
    <property type="entry name" value="Molybdenum cofactor biosynthesis proteins"/>
    <property type="match status" value="1"/>
</dbReference>
<keyword evidence="6" id="KW-0464">Manganese</keyword>
<feature type="domain" description="MoaB/Mog" evidence="7">
    <location>
        <begin position="371"/>
        <end position="537"/>
    </location>
</feature>
<dbReference type="InterPro" id="IPR024084">
    <property type="entry name" value="IsoPropMal-DH-like_dom"/>
</dbReference>
<keyword evidence="5" id="KW-0520">NAD</keyword>
<dbReference type="OrthoDB" id="9767905at2"/>
<dbReference type="Pfam" id="PF00994">
    <property type="entry name" value="MoCF_biosynth"/>
    <property type="match status" value="1"/>
</dbReference>
<dbReference type="CDD" id="cd00885">
    <property type="entry name" value="cinA"/>
    <property type="match status" value="1"/>
</dbReference>
<dbReference type="Proteomes" id="UP000194020">
    <property type="component" value="Unassembled WGS sequence"/>
</dbReference>
<evidence type="ECO:0000256" key="4">
    <source>
        <dbReference type="ARBA" id="ARBA00023002"/>
    </source>
</evidence>
<dbReference type="SMART" id="SM00852">
    <property type="entry name" value="MoCF_biosynth"/>
    <property type="match status" value="1"/>
</dbReference>
<dbReference type="SMART" id="SM01329">
    <property type="entry name" value="Iso_dh"/>
    <property type="match status" value="1"/>
</dbReference>
<dbReference type="EMBL" id="LUTP01000014">
    <property type="protein sequence ID" value="OSN06318.1"/>
    <property type="molecule type" value="Genomic_DNA"/>
</dbReference>
<evidence type="ECO:0000259" key="7">
    <source>
        <dbReference type="SMART" id="SM00852"/>
    </source>
</evidence>
<evidence type="ECO:0000256" key="2">
    <source>
        <dbReference type="ARBA" id="ARBA00001946"/>
    </source>
</evidence>
<organism evidence="9 10">
    <name type="scientific">Lonsdalea iberica</name>
    <dbReference type="NCBI Taxonomy" id="1082703"/>
    <lineage>
        <taxon>Bacteria</taxon>
        <taxon>Pseudomonadati</taxon>
        <taxon>Pseudomonadota</taxon>
        <taxon>Gammaproteobacteria</taxon>
        <taxon>Enterobacterales</taxon>
        <taxon>Pectobacteriaceae</taxon>
        <taxon>Lonsdalea</taxon>
    </lineage>
</organism>
<proteinExistence type="predicted"/>
<evidence type="ECO:0000259" key="8">
    <source>
        <dbReference type="SMART" id="SM01329"/>
    </source>
</evidence>
<dbReference type="SUPFAM" id="SSF53659">
    <property type="entry name" value="Isocitrate/Isopropylmalate dehydrogenase-like"/>
    <property type="match status" value="1"/>
</dbReference>
<dbReference type="Gene3D" id="3.40.980.10">
    <property type="entry name" value="MoaB/Mog-like domain"/>
    <property type="match status" value="1"/>
</dbReference>
<dbReference type="PROSITE" id="PS00470">
    <property type="entry name" value="IDH_IMDH"/>
    <property type="match status" value="1"/>
</dbReference>
<dbReference type="InterPro" id="IPR036425">
    <property type="entry name" value="MoaB/Mog-like_dom_sf"/>
</dbReference>
<dbReference type="PANTHER" id="PTHR43275">
    <property type="entry name" value="D-MALATE DEHYDROGENASE [DECARBOXYLATING]"/>
    <property type="match status" value="1"/>
</dbReference>
<keyword evidence="4" id="KW-0560">Oxidoreductase</keyword>
<dbReference type="InterPro" id="IPR019818">
    <property type="entry name" value="IsoCit/isopropylmalate_DH_CS"/>
</dbReference>
<feature type="domain" description="Isopropylmalate dehydrogenase-like" evidence="8">
    <location>
        <begin position="3"/>
        <end position="357"/>
    </location>
</feature>
<reference evidence="9 10" key="1">
    <citation type="submission" date="2016-02" db="EMBL/GenBank/DDBJ databases">
        <title>Species-wide whole genome sequencing reveals diversity, host range in Lonsdalea quercina.</title>
        <authorList>
            <person name="Li Y."/>
        </authorList>
    </citation>
    <scope>NUCLEOTIDE SEQUENCE [LARGE SCALE GENOMIC DNA]</scope>
    <source>
        <strain evidence="9 10">LMG 26264</strain>
    </source>
</reference>
<comment type="cofactor">
    <cofactor evidence="1">
        <name>Mn(2+)</name>
        <dbReference type="ChEBI" id="CHEBI:29035"/>
    </cofactor>
</comment>
<evidence type="ECO:0000256" key="5">
    <source>
        <dbReference type="ARBA" id="ARBA00023027"/>
    </source>
</evidence>
<evidence type="ECO:0000256" key="6">
    <source>
        <dbReference type="ARBA" id="ARBA00023211"/>
    </source>
</evidence>
<keyword evidence="3" id="KW-0479">Metal-binding</keyword>
<protein>
    <submittedName>
        <fullName evidence="9">Molybdenum cofactor biosynthesis protein</fullName>
    </submittedName>
</protein>
<evidence type="ECO:0000256" key="1">
    <source>
        <dbReference type="ARBA" id="ARBA00001936"/>
    </source>
</evidence>
<name>A0A1X3RWI9_9GAMM</name>
<dbReference type="Gene3D" id="3.40.718.10">
    <property type="entry name" value="Isopropylmalate Dehydrogenase"/>
    <property type="match status" value="1"/>
</dbReference>
<evidence type="ECO:0000313" key="10">
    <source>
        <dbReference type="Proteomes" id="UP000194020"/>
    </source>
</evidence>
<accession>A0A1X3RWI9</accession>
<evidence type="ECO:0000313" key="9">
    <source>
        <dbReference type="EMBL" id="OSN06318.1"/>
    </source>
</evidence>
<dbReference type="GO" id="GO:0000287">
    <property type="term" value="F:magnesium ion binding"/>
    <property type="evidence" value="ECO:0007669"/>
    <property type="project" value="InterPro"/>
</dbReference>
<dbReference type="InterPro" id="IPR050501">
    <property type="entry name" value="ICDH/IPMDH"/>
</dbReference>
<comment type="caution">
    <text evidence="9">The sequence shown here is derived from an EMBL/GenBank/DDBJ whole genome shotgun (WGS) entry which is preliminary data.</text>
</comment>
<dbReference type="Pfam" id="PF00180">
    <property type="entry name" value="Iso_dh"/>
    <property type="match status" value="1"/>
</dbReference>
<dbReference type="AlphaFoldDB" id="A0A1X3RWI9"/>